<comment type="similarity">
    <text evidence="2 9">Belongs to the mitochondrial pyruvate carrier (MPC) (TC 2.A.105) family.</text>
</comment>
<protein>
    <recommendedName>
        <fullName evidence="9">Mitochondrial pyruvate carrier</fullName>
    </recommendedName>
</protein>
<dbReference type="AlphaFoldDB" id="A0A9W8RFQ9"/>
<dbReference type="GO" id="GO:0005743">
    <property type="term" value="C:mitochondrial inner membrane"/>
    <property type="evidence" value="ECO:0007669"/>
    <property type="project" value="UniProtKB-SubCell"/>
</dbReference>
<reference evidence="10" key="1">
    <citation type="submission" date="2022-09" db="EMBL/GenBank/DDBJ databases">
        <title>Fusarium specimens isolated from Avocado Roots.</title>
        <authorList>
            <person name="Stajich J."/>
            <person name="Roper C."/>
            <person name="Heimlech-Rivalta G."/>
        </authorList>
    </citation>
    <scope>NUCLEOTIDE SEQUENCE</scope>
    <source>
        <strain evidence="10">A02</strain>
    </source>
</reference>
<evidence type="ECO:0000256" key="2">
    <source>
        <dbReference type="ARBA" id="ARBA00006416"/>
    </source>
</evidence>
<evidence type="ECO:0000256" key="3">
    <source>
        <dbReference type="ARBA" id="ARBA00022448"/>
    </source>
</evidence>
<keyword evidence="8 9" id="KW-0472">Membrane</keyword>
<comment type="function">
    <text evidence="9">Mediates the uptake of pyruvate into mitochondria.</text>
</comment>
<comment type="caution">
    <text evidence="10">The sequence shown here is derived from an EMBL/GenBank/DDBJ whole genome shotgun (WGS) entry which is preliminary data.</text>
</comment>
<keyword evidence="4 9" id="KW-0812">Transmembrane</keyword>
<keyword evidence="3 9" id="KW-0813">Transport</keyword>
<accession>A0A9W8RFQ9</accession>
<dbReference type="EMBL" id="JAOQAV010000005">
    <property type="protein sequence ID" value="KAJ4194252.1"/>
    <property type="molecule type" value="Genomic_DNA"/>
</dbReference>
<gene>
    <name evidence="10" type="ORF">NW755_003011</name>
</gene>
<organism evidence="10 11">
    <name type="scientific">Fusarium falciforme</name>
    <dbReference type="NCBI Taxonomy" id="195108"/>
    <lineage>
        <taxon>Eukaryota</taxon>
        <taxon>Fungi</taxon>
        <taxon>Dikarya</taxon>
        <taxon>Ascomycota</taxon>
        <taxon>Pezizomycotina</taxon>
        <taxon>Sordariomycetes</taxon>
        <taxon>Hypocreomycetidae</taxon>
        <taxon>Hypocreales</taxon>
        <taxon>Nectriaceae</taxon>
        <taxon>Fusarium</taxon>
        <taxon>Fusarium solani species complex</taxon>
    </lineage>
</organism>
<evidence type="ECO:0000313" key="11">
    <source>
        <dbReference type="Proteomes" id="UP001152087"/>
    </source>
</evidence>
<comment type="caution">
    <text evidence="9">Lacks conserved residue(s) required for the propagation of feature annotation.</text>
</comment>
<evidence type="ECO:0000256" key="4">
    <source>
        <dbReference type="ARBA" id="ARBA00022692"/>
    </source>
</evidence>
<dbReference type="PANTHER" id="PTHR14154">
    <property type="entry name" value="UPF0041 BRAIN PROTEIN 44-RELATED"/>
    <property type="match status" value="1"/>
</dbReference>
<keyword evidence="5 9" id="KW-0999">Mitochondrion inner membrane</keyword>
<evidence type="ECO:0000256" key="1">
    <source>
        <dbReference type="ARBA" id="ARBA00004448"/>
    </source>
</evidence>
<dbReference type="InterPro" id="IPR005336">
    <property type="entry name" value="MPC"/>
</dbReference>
<keyword evidence="7 9" id="KW-0496">Mitochondrion</keyword>
<evidence type="ECO:0000256" key="5">
    <source>
        <dbReference type="ARBA" id="ARBA00022792"/>
    </source>
</evidence>
<evidence type="ECO:0000256" key="8">
    <source>
        <dbReference type="ARBA" id="ARBA00023136"/>
    </source>
</evidence>
<dbReference type="Pfam" id="PF03650">
    <property type="entry name" value="MPC"/>
    <property type="match status" value="1"/>
</dbReference>
<proteinExistence type="inferred from homology"/>
<keyword evidence="6 9" id="KW-1133">Transmembrane helix</keyword>
<sequence length="227" mass="25639">MCISRLVHSQSSGAAVTFPAVNELPSRPKTRDFLSLIKKKKKQQLIPTKTMSSTTVFRASRPLFRQATTTFGGAPARQAFRQNFRQNFNQGSGRRWQSTDGAQQQQQSWFNRMWESEVGFKTVHFWAPVMKWALVLAGISDFARPAEKLSFTQNLALTCTGIIWTRWCLIIKPKNYLLAAVNFFLGMVGLVQITRIAKYESDKKAGLKGAIEDIKADAKETVKEMKG</sequence>
<keyword evidence="11" id="KW-1185">Reference proteome</keyword>
<dbReference type="Proteomes" id="UP001152087">
    <property type="component" value="Unassembled WGS sequence"/>
</dbReference>
<evidence type="ECO:0000256" key="9">
    <source>
        <dbReference type="RuleBase" id="RU363100"/>
    </source>
</evidence>
<dbReference type="GO" id="GO:0006850">
    <property type="term" value="P:pyruvate import into mitochondria"/>
    <property type="evidence" value="ECO:0007669"/>
    <property type="project" value="InterPro"/>
</dbReference>
<evidence type="ECO:0000256" key="7">
    <source>
        <dbReference type="ARBA" id="ARBA00023128"/>
    </source>
</evidence>
<comment type="subcellular location">
    <subcellularLocation>
        <location evidence="1 9">Mitochondrion inner membrane</location>
        <topology evidence="1 9">Multi-pass membrane protein</topology>
    </subcellularLocation>
</comment>
<feature type="transmembrane region" description="Helical" evidence="9">
    <location>
        <begin position="176"/>
        <end position="194"/>
    </location>
</feature>
<evidence type="ECO:0000256" key="6">
    <source>
        <dbReference type="ARBA" id="ARBA00022989"/>
    </source>
</evidence>
<name>A0A9W8RFQ9_9HYPO</name>
<evidence type="ECO:0000313" key="10">
    <source>
        <dbReference type="EMBL" id="KAJ4194252.1"/>
    </source>
</evidence>